<reference evidence="8 9" key="1">
    <citation type="journal article" date="2015" name="Genome Announc.">
        <title>Genome Sequence of 'Candidatus Thioglobus singularis' Strain PS1, a Mixotroph from the SUP05 Clade of Marine Gammaproteobacteria.</title>
        <authorList>
            <person name="Marshall K.T."/>
            <person name="Morris R.M."/>
        </authorList>
    </citation>
    <scope>NUCLEOTIDE SEQUENCE [LARGE SCALE GENOMIC DNA]</scope>
    <source>
        <strain evidence="8 9">PS1</strain>
    </source>
</reference>
<evidence type="ECO:0000256" key="2">
    <source>
        <dbReference type="ARBA" id="ARBA00022475"/>
    </source>
</evidence>
<evidence type="ECO:0000256" key="1">
    <source>
        <dbReference type="ARBA" id="ARBA00004651"/>
    </source>
</evidence>
<feature type="transmembrane region" description="Helical" evidence="6">
    <location>
        <begin position="717"/>
        <end position="742"/>
    </location>
</feature>
<feature type="transmembrane region" description="Helical" evidence="6">
    <location>
        <begin position="265"/>
        <end position="291"/>
    </location>
</feature>
<feature type="transmembrane region" description="Helical" evidence="6">
    <location>
        <begin position="434"/>
        <end position="459"/>
    </location>
</feature>
<dbReference type="RefSeq" id="WP_053820702.1">
    <property type="nucleotide sequence ID" value="NZ_CP006911.1"/>
</dbReference>
<feature type="transmembrane region" description="Helical" evidence="6">
    <location>
        <begin position="359"/>
        <end position="382"/>
    </location>
</feature>
<name>A0A0M4L5A0_9GAMM</name>
<feature type="transmembrane region" description="Helical" evidence="6">
    <location>
        <begin position="28"/>
        <end position="48"/>
    </location>
</feature>
<feature type="transmembrane region" description="Helical" evidence="6">
    <location>
        <begin position="312"/>
        <end position="339"/>
    </location>
</feature>
<feature type="transmembrane region" description="Helical" evidence="6">
    <location>
        <begin position="807"/>
        <end position="828"/>
    </location>
</feature>
<evidence type="ECO:0000256" key="5">
    <source>
        <dbReference type="ARBA" id="ARBA00023136"/>
    </source>
</evidence>
<dbReference type="PANTHER" id="PTHR30287:SF1">
    <property type="entry name" value="INNER MEMBRANE PROTEIN"/>
    <property type="match status" value="1"/>
</dbReference>
<dbReference type="GO" id="GO:0005886">
    <property type="term" value="C:plasma membrane"/>
    <property type="evidence" value="ECO:0007669"/>
    <property type="project" value="UniProtKB-SubCell"/>
</dbReference>
<evidence type="ECO:0000256" key="3">
    <source>
        <dbReference type="ARBA" id="ARBA00022692"/>
    </source>
</evidence>
<proteinExistence type="predicted"/>
<keyword evidence="2" id="KW-1003">Cell membrane</keyword>
<keyword evidence="3 6" id="KW-0812">Transmembrane</keyword>
<organism evidence="8 9">
    <name type="scientific">Candidatus Pseudothioglobus singularis PS1</name>
    <dbReference type="NCBI Taxonomy" id="1125411"/>
    <lineage>
        <taxon>Bacteria</taxon>
        <taxon>Pseudomonadati</taxon>
        <taxon>Pseudomonadota</taxon>
        <taxon>Gammaproteobacteria</taxon>
        <taxon>Candidatus Pseudothioglobaceae</taxon>
        <taxon>Candidatus Pseudothioglobus</taxon>
    </lineage>
</organism>
<feature type="transmembrane region" description="Helical" evidence="6">
    <location>
        <begin position="773"/>
        <end position="795"/>
    </location>
</feature>
<evidence type="ECO:0000256" key="6">
    <source>
        <dbReference type="SAM" id="Phobius"/>
    </source>
</evidence>
<evidence type="ECO:0000313" key="8">
    <source>
        <dbReference type="EMBL" id="ALE02520.1"/>
    </source>
</evidence>
<gene>
    <name evidence="8" type="ORF">W908_08390</name>
</gene>
<dbReference type="PANTHER" id="PTHR30287">
    <property type="entry name" value="MEMBRANE COMPONENT OF PREDICTED ABC SUPERFAMILY METABOLITE UPTAKE TRANSPORTER"/>
    <property type="match status" value="1"/>
</dbReference>
<evidence type="ECO:0000256" key="4">
    <source>
        <dbReference type="ARBA" id="ARBA00022989"/>
    </source>
</evidence>
<dbReference type="InterPro" id="IPR003838">
    <property type="entry name" value="ABC3_permease_C"/>
</dbReference>
<dbReference type="Pfam" id="PF02687">
    <property type="entry name" value="FtsX"/>
    <property type="match status" value="1"/>
</dbReference>
<protein>
    <submittedName>
        <fullName evidence="8">ABC transporter</fullName>
    </submittedName>
</protein>
<keyword evidence="4 6" id="KW-1133">Transmembrane helix</keyword>
<dbReference type="InterPro" id="IPR038766">
    <property type="entry name" value="Membrane_comp_ABC_pdt"/>
</dbReference>
<dbReference type="Proteomes" id="UP000068905">
    <property type="component" value="Chromosome"/>
</dbReference>
<dbReference type="KEGG" id="tsn:W908_08390"/>
<evidence type="ECO:0000259" key="7">
    <source>
        <dbReference type="Pfam" id="PF02687"/>
    </source>
</evidence>
<feature type="transmembrane region" description="Helical" evidence="6">
    <location>
        <begin position="403"/>
        <end position="422"/>
    </location>
</feature>
<accession>A0A0M4L5A0</accession>
<comment type="subcellular location">
    <subcellularLocation>
        <location evidence="1">Cell membrane</location>
        <topology evidence="1">Multi-pass membrane protein</topology>
    </subcellularLocation>
</comment>
<feature type="domain" description="ABC3 transporter permease C-terminal" evidence="7">
    <location>
        <begin position="268"/>
        <end position="386"/>
    </location>
</feature>
<keyword evidence="9" id="KW-1185">Reference proteome</keyword>
<feature type="transmembrane region" description="Helical" evidence="6">
    <location>
        <begin position="480"/>
        <end position="502"/>
    </location>
</feature>
<sequence length="844" mass="93934">MVRLFDIQQFKLINKYALRDFSRSYKKLWVITSTLFVSLLLLSLTFSVKEALNTEIASNAKELLGGDIQIDSDIEPLPPKVIDQFNALGKVSAAIEFATMLSKEGESPVFTELRAVDNNYPLYGEIETIPEEAANIIFSSSLKPHVLINESIQNLLNVGPGDDVTIMGQKFEVAGLVSSVPDLAESAVFGEFAIISMDSYEQFGLSSGGSFLDHKYRIKFNNSSQTQEPETIVNSIIAYDDTIKTRLPGQSGRRLSSVIDNFSNFLNLVSVSAMVIAGIGISNTLLSFVNQNNTSIAVKKSIGFPSSFIQTMYFYEIILILLSTSIVAYLLGVFSPLLANELLPKSLGIDLQPTFSLVGYLNILFIGLLVVLIFSIPSLYSISEIKAASLFRNSFNPVSLNFSVKNILLLGVLVIILTTYFVNQTDQKLYTVFYFVAFFTTMLIFYGVSKLLIIFIKRFHKFSNNSYRIAYRNIVAKKSLAPIMTISLGIGLTLLLTLSFVANNLKKEISDSIPSMAPDLFFVSIDKDIQGDLQSFIEGVDPNAELEFSPMASASFISLNDIPIEEIVSRSNRSAWVVRGDRRISWSEKPKPDNPIVEGEWWEPGNESEMFISMDSRAAYDLGMNINDKIVLNILGRDVTGTIKNFREVDYRDISINFAIIINKAFANKLPHEFVGTLKTELPSGDVLAMVVEKFPNVSAIKIDRILSQVSDVLNKIFIAVTAISLIVIIIGLIVIVSAVLVQTTFRRYNNLIYKILGVDFPTILKAMTMEFAVIYGTLIFFATSVAVISSYLVVENALQLTWQFDFGLTLWILLSTALTSFILILLANRSIFNPKVYPLIRNE</sequence>
<dbReference type="STRING" id="1125411.W908_08390"/>
<keyword evidence="5 6" id="KW-0472">Membrane</keyword>
<dbReference type="OrthoDB" id="5292592at2"/>
<evidence type="ECO:0000313" key="9">
    <source>
        <dbReference type="Proteomes" id="UP000068905"/>
    </source>
</evidence>
<dbReference type="AlphaFoldDB" id="A0A0M4L5A0"/>
<dbReference type="EMBL" id="CP006911">
    <property type="protein sequence ID" value="ALE02520.1"/>
    <property type="molecule type" value="Genomic_DNA"/>
</dbReference>